<keyword evidence="4 8" id="KW-0378">Hydrolase</keyword>
<dbReference type="Gene3D" id="3.90.1680.10">
    <property type="entry name" value="SOS response associated peptidase-like"/>
    <property type="match status" value="1"/>
</dbReference>
<keyword evidence="7" id="KW-0456">Lyase</keyword>
<comment type="similarity">
    <text evidence="1 8">Belongs to the SOS response-associated peptidase family.</text>
</comment>
<dbReference type="GO" id="GO:0003697">
    <property type="term" value="F:single-stranded DNA binding"/>
    <property type="evidence" value="ECO:0007669"/>
    <property type="project" value="InterPro"/>
</dbReference>
<dbReference type="KEGG" id="pxv:FXF36_00270"/>
<evidence type="ECO:0000256" key="3">
    <source>
        <dbReference type="ARBA" id="ARBA00022763"/>
    </source>
</evidence>
<dbReference type="PANTHER" id="PTHR13604:SF0">
    <property type="entry name" value="ABASIC SITE PROCESSING PROTEIN HMCES"/>
    <property type="match status" value="1"/>
</dbReference>
<evidence type="ECO:0000256" key="8">
    <source>
        <dbReference type="RuleBase" id="RU364100"/>
    </source>
</evidence>
<proteinExistence type="inferred from homology"/>
<dbReference type="EC" id="3.4.-.-" evidence="8"/>
<name>A0A5P6VL75_PSEXY</name>
<dbReference type="PANTHER" id="PTHR13604">
    <property type="entry name" value="DC12-RELATED"/>
    <property type="match status" value="1"/>
</dbReference>
<accession>A0A5P6VL75</accession>
<evidence type="ECO:0000313" key="10">
    <source>
        <dbReference type="Proteomes" id="UP000327030"/>
    </source>
</evidence>
<dbReference type="EMBL" id="CP043028">
    <property type="protein sequence ID" value="QFJ53416.1"/>
    <property type="molecule type" value="Genomic_DNA"/>
</dbReference>
<dbReference type="GO" id="GO:0008233">
    <property type="term" value="F:peptidase activity"/>
    <property type="evidence" value="ECO:0007669"/>
    <property type="project" value="UniProtKB-KW"/>
</dbReference>
<reference evidence="10" key="1">
    <citation type="submission" date="2019-08" db="EMBL/GenBank/DDBJ databases">
        <title>Complete Genome Sequence of the Polysaccharide-Degrading Rumen Bacterium Pseudobutyrivibrio xylanivorans MA3014.</title>
        <authorList>
            <person name="Palevich N."/>
            <person name="Maclean P.H."/>
            <person name="Kelly W.J."/>
            <person name="Leahy S.C."/>
            <person name="Rakonjac J."/>
            <person name="Attwood G.T."/>
        </authorList>
    </citation>
    <scope>NUCLEOTIDE SEQUENCE [LARGE SCALE GENOMIC DNA]</scope>
    <source>
        <strain evidence="10">MA3014</strain>
    </source>
</reference>
<dbReference type="SUPFAM" id="SSF143081">
    <property type="entry name" value="BB1717-like"/>
    <property type="match status" value="1"/>
</dbReference>
<keyword evidence="3" id="KW-0227">DNA damage</keyword>
<gene>
    <name evidence="9" type="ORF">FXF36_00270</name>
</gene>
<dbReference type="Proteomes" id="UP000327030">
    <property type="component" value="Chromosome 1"/>
</dbReference>
<sequence>MYLQKNIHRRFTMCTRYALDITQPELKEIIDIAKNSRLTTKFVDTHARPLVTDGEVRPTDIVPVIAPNSKGEKCVFPMQWGFTARDNKRSLFNARLETAGEKPTFKDAFQSHRCIIPAAYYYEWEHFKSPDGKVKTGDKYAIQPAGCTVTWLCGLYRIEEGYPVFVILTKEPTIELSKIHDRMPMMIPKDKIEDWINPSKNPKELISYALLDMVTEKAER</sequence>
<evidence type="ECO:0000256" key="4">
    <source>
        <dbReference type="ARBA" id="ARBA00022801"/>
    </source>
</evidence>
<keyword evidence="6" id="KW-0238">DNA-binding</keyword>
<organism evidence="9 10">
    <name type="scientific">Pseudobutyrivibrio xylanivorans</name>
    <dbReference type="NCBI Taxonomy" id="185007"/>
    <lineage>
        <taxon>Bacteria</taxon>
        <taxon>Bacillati</taxon>
        <taxon>Bacillota</taxon>
        <taxon>Clostridia</taxon>
        <taxon>Lachnospirales</taxon>
        <taxon>Lachnospiraceae</taxon>
        <taxon>Pseudobutyrivibrio</taxon>
    </lineage>
</organism>
<evidence type="ECO:0000256" key="5">
    <source>
        <dbReference type="ARBA" id="ARBA00023124"/>
    </source>
</evidence>
<dbReference type="GO" id="GO:0016829">
    <property type="term" value="F:lyase activity"/>
    <property type="evidence" value="ECO:0007669"/>
    <property type="project" value="UniProtKB-KW"/>
</dbReference>
<dbReference type="Pfam" id="PF02586">
    <property type="entry name" value="SRAP"/>
    <property type="match status" value="1"/>
</dbReference>
<keyword evidence="5" id="KW-0190">Covalent protein-DNA linkage</keyword>
<dbReference type="GO" id="GO:0106300">
    <property type="term" value="P:protein-DNA covalent cross-linking repair"/>
    <property type="evidence" value="ECO:0007669"/>
    <property type="project" value="InterPro"/>
</dbReference>
<dbReference type="AlphaFoldDB" id="A0A5P6VL75"/>
<evidence type="ECO:0000313" key="9">
    <source>
        <dbReference type="EMBL" id="QFJ53416.1"/>
    </source>
</evidence>
<protein>
    <recommendedName>
        <fullName evidence="8">Abasic site processing protein</fullName>
        <ecNumber evidence="8">3.4.-.-</ecNumber>
    </recommendedName>
</protein>
<evidence type="ECO:0000256" key="1">
    <source>
        <dbReference type="ARBA" id="ARBA00008136"/>
    </source>
</evidence>
<evidence type="ECO:0000256" key="6">
    <source>
        <dbReference type="ARBA" id="ARBA00023125"/>
    </source>
</evidence>
<evidence type="ECO:0000256" key="2">
    <source>
        <dbReference type="ARBA" id="ARBA00022670"/>
    </source>
</evidence>
<evidence type="ECO:0000256" key="7">
    <source>
        <dbReference type="ARBA" id="ARBA00023239"/>
    </source>
</evidence>
<keyword evidence="2 8" id="KW-0645">Protease</keyword>
<dbReference type="InterPro" id="IPR036590">
    <property type="entry name" value="SRAP-like"/>
</dbReference>
<dbReference type="OrthoDB" id="9782620at2"/>
<dbReference type="GO" id="GO:0006508">
    <property type="term" value="P:proteolysis"/>
    <property type="evidence" value="ECO:0007669"/>
    <property type="project" value="UniProtKB-KW"/>
</dbReference>
<dbReference type="InterPro" id="IPR003738">
    <property type="entry name" value="SRAP"/>
</dbReference>